<evidence type="ECO:0000256" key="10">
    <source>
        <dbReference type="ARBA" id="ARBA00022833"/>
    </source>
</evidence>
<dbReference type="GO" id="GO:0046872">
    <property type="term" value="F:metal ion binding"/>
    <property type="evidence" value="ECO:0007669"/>
    <property type="project" value="UniProtKB-KW"/>
</dbReference>
<evidence type="ECO:0000256" key="17">
    <source>
        <dbReference type="PIRSR" id="PIRSR004682-4"/>
    </source>
</evidence>
<dbReference type="InterPro" id="IPR004446">
    <property type="entry name" value="Heptose_bisP_phosphatase"/>
</dbReference>
<dbReference type="InterPro" id="IPR006543">
    <property type="entry name" value="Histidinol-phos"/>
</dbReference>
<comment type="similarity">
    <text evidence="13 14">Belongs to the gmhB family.</text>
</comment>
<dbReference type="AlphaFoldDB" id="A0A3P1SNY9"/>
<evidence type="ECO:0000256" key="13">
    <source>
        <dbReference type="ARBA" id="ARBA00061616"/>
    </source>
</evidence>
<comment type="subunit">
    <text evidence="6">Monomer.</text>
</comment>
<evidence type="ECO:0000256" key="15">
    <source>
        <dbReference type="PIRSR" id="PIRSR004682-1"/>
    </source>
</evidence>
<feature type="binding site" evidence="17">
    <location>
        <position position="100"/>
    </location>
    <ligand>
        <name>Zn(2+)</name>
        <dbReference type="ChEBI" id="CHEBI:29105"/>
    </ligand>
</feature>
<evidence type="ECO:0000256" key="1">
    <source>
        <dbReference type="ARBA" id="ARBA00001226"/>
    </source>
</evidence>
<dbReference type="InterPro" id="IPR023214">
    <property type="entry name" value="HAD_sf"/>
</dbReference>
<dbReference type="EC" id="3.1.3.-" evidence="14"/>
<evidence type="ECO:0000256" key="3">
    <source>
        <dbReference type="ARBA" id="ARBA00001947"/>
    </source>
</evidence>
<evidence type="ECO:0000256" key="16">
    <source>
        <dbReference type="PIRSR" id="PIRSR004682-3"/>
    </source>
</evidence>
<dbReference type="Proteomes" id="UP000267535">
    <property type="component" value="Unassembled WGS sequence"/>
</dbReference>
<dbReference type="PIRSF" id="PIRSF004682">
    <property type="entry name" value="GmhB"/>
    <property type="match status" value="1"/>
</dbReference>
<evidence type="ECO:0000256" key="9">
    <source>
        <dbReference type="ARBA" id="ARBA00022801"/>
    </source>
</evidence>
<comment type="catalytic activity">
    <reaction evidence="1">
        <text>D-glycero-beta-D-manno-heptose 1,7-bisphosphate + H2O = D-glycero-beta-D-manno-heptose 1-phosphate + phosphate</text>
        <dbReference type="Rhea" id="RHEA:28518"/>
        <dbReference type="ChEBI" id="CHEBI:15377"/>
        <dbReference type="ChEBI" id="CHEBI:43474"/>
        <dbReference type="ChEBI" id="CHEBI:60208"/>
        <dbReference type="ChEBI" id="CHEBI:61593"/>
        <dbReference type="EC" id="3.1.3.82"/>
    </reaction>
</comment>
<dbReference type="EMBL" id="RQXV01000006">
    <property type="protein sequence ID" value="RRC98853.1"/>
    <property type="molecule type" value="Genomic_DNA"/>
</dbReference>
<feature type="active site" description="Nucleophile" evidence="15">
    <location>
        <position position="8"/>
    </location>
</feature>
<feature type="site" description="Contributes to substrate recognition" evidence="16">
    <location>
        <position position="101"/>
    </location>
</feature>
<name>A0A3P1SNY9_9GAMM</name>
<evidence type="ECO:0000256" key="7">
    <source>
        <dbReference type="ARBA" id="ARBA00022490"/>
    </source>
</evidence>
<dbReference type="GO" id="GO:0034200">
    <property type="term" value="F:D-glycero-beta-D-manno-heptose 1,7-bisphosphate 7-phosphatase activity"/>
    <property type="evidence" value="ECO:0007669"/>
    <property type="project" value="UniProtKB-EC"/>
</dbReference>
<dbReference type="FunFam" id="3.40.50.1000:FF:000168">
    <property type="entry name" value="D,D-heptose 1,7-bisphosphate phosphatase"/>
    <property type="match status" value="1"/>
</dbReference>
<keyword evidence="10 17" id="KW-0862">Zinc</keyword>
<feature type="binding site" evidence="17">
    <location>
        <position position="128"/>
    </location>
    <ligand>
        <name>Mg(2+)</name>
        <dbReference type="ChEBI" id="CHEBI:18420"/>
    </ligand>
</feature>
<gene>
    <name evidence="18" type="ORF">EHS89_11730</name>
</gene>
<feature type="binding site" evidence="17">
    <location>
        <position position="98"/>
    </location>
    <ligand>
        <name>Zn(2+)</name>
        <dbReference type="ChEBI" id="CHEBI:29105"/>
    </ligand>
</feature>
<protein>
    <recommendedName>
        <fullName evidence="14">D,D-heptose 1,7-bisphosphate phosphatase</fullName>
        <ecNumber evidence="14">3.1.3.-</ecNumber>
    </recommendedName>
</protein>
<evidence type="ECO:0000256" key="11">
    <source>
        <dbReference type="ARBA" id="ARBA00022842"/>
    </source>
</evidence>
<feature type="binding site" evidence="17">
    <location>
        <position position="90"/>
    </location>
    <ligand>
        <name>Zn(2+)</name>
        <dbReference type="ChEBI" id="CHEBI:29105"/>
    </ligand>
</feature>
<keyword evidence="19" id="KW-1185">Reference proteome</keyword>
<accession>A0A3P1SNY9</accession>
<comment type="subcellular location">
    <subcellularLocation>
        <location evidence="4 14">Cytoplasm</location>
    </subcellularLocation>
</comment>
<feature type="active site" description="Proton donor" evidence="15">
    <location>
        <position position="10"/>
    </location>
</feature>
<keyword evidence="7 14" id="KW-0963">Cytoplasm</keyword>
<dbReference type="OrthoDB" id="9781367at2"/>
<evidence type="ECO:0000256" key="2">
    <source>
        <dbReference type="ARBA" id="ARBA00001946"/>
    </source>
</evidence>
<keyword evidence="8 17" id="KW-0479">Metal-binding</keyword>
<dbReference type="NCBIfam" id="NF006506">
    <property type="entry name" value="PRK08942.1"/>
    <property type="match status" value="1"/>
</dbReference>
<dbReference type="PANTHER" id="PTHR42891">
    <property type="entry name" value="D-GLYCERO-BETA-D-MANNO-HEPTOSE-1,7-BISPHOSPHATE 7-PHOSPHATASE"/>
    <property type="match status" value="1"/>
</dbReference>
<proteinExistence type="inferred from homology"/>
<keyword evidence="12 14" id="KW-0119">Carbohydrate metabolism</keyword>
<evidence type="ECO:0000256" key="4">
    <source>
        <dbReference type="ARBA" id="ARBA00004496"/>
    </source>
</evidence>
<evidence type="ECO:0000313" key="18">
    <source>
        <dbReference type="EMBL" id="RRC98853.1"/>
    </source>
</evidence>
<feature type="site" description="Stabilizes the phosphoryl group" evidence="16">
    <location>
        <position position="51"/>
    </location>
</feature>
<dbReference type="Gene3D" id="3.40.50.1000">
    <property type="entry name" value="HAD superfamily/HAD-like"/>
    <property type="match status" value="1"/>
</dbReference>
<reference evidence="18 19" key="1">
    <citation type="submission" date="2018-11" db="EMBL/GenBank/DDBJ databases">
        <title>The draft genome sequence of Amphritea balenae JAMM 1525T.</title>
        <authorList>
            <person name="Fang Z."/>
            <person name="Zhang Y."/>
            <person name="Han X."/>
        </authorList>
    </citation>
    <scope>NUCLEOTIDE SEQUENCE [LARGE SCALE GENOMIC DNA]</scope>
    <source>
        <strain evidence="18 19">JAMM 1525</strain>
    </source>
</reference>
<comment type="cofactor">
    <cofactor evidence="2 17">
        <name>Mg(2+)</name>
        <dbReference type="ChEBI" id="CHEBI:18420"/>
    </cofactor>
</comment>
<dbReference type="GO" id="GO:0005975">
    <property type="term" value="P:carbohydrate metabolic process"/>
    <property type="evidence" value="ECO:0007669"/>
    <property type="project" value="InterPro"/>
</dbReference>
<evidence type="ECO:0000256" key="8">
    <source>
        <dbReference type="ARBA" id="ARBA00022723"/>
    </source>
</evidence>
<sequence>MSKLVILDRDGVINYDSDEYVKSVDEWQPIPGSIEAISELCKAGFKVTIATNQSGLARGYFQQSDLDQMHDKLHLLLEKQGGSITQIEFCPHGPDDNCSCRKPLAGMINTILSSHPDTAPGDVFVVGDSLRDLEAGISAGCKPLLVETGKGKKTLATGGLPSNTIVCKSLSDALDTIIQLT</sequence>
<dbReference type="PANTHER" id="PTHR42891:SF1">
    <property type="entry name" value="D-GLYCERO-BETA-D-MANNO-HEPTOSE-1,7-BISPHOSPHATE 7-PHOSPHATASE"/>
    <property type="match status" value="1"/>
</dbReference>
<comment type="pathway">
    <text evidence="5">Nucleotide-sugar biosynthesis; ADP-L-glycero-beta-D-manno-heptose biosynthesis; ADP-L-glycero-beta-D-manno-heptose from D-glycero-beta-D-manno-heptose 7-phosphate: step 2/4.</text>
</comment>
<dbReference type="SUPFAM" id="SSF56784">
    <property type="entry name" value="HAD-like"/>
    <property type="match status" value="1"/>
</dbReference>
<dbReference type="InterPro" id="IPR036412">
    <property type="entry name" value="HAD-like_sf"/>
</dbReference>
<feature type="site" description="Stabilizes the phosphoryl group" evidence="16">
    <location>
        <position position="102"/>
    </location>
</feature>
<dbReference type="Pfam" id="PF13242">
    <property type="entry name" value="Hydrolase_like"/>
    <property type="match status" value="1"/>
</dbReference>
<dbReference type="GO" id="GO:0005737">
    <property type="term" value="C:cytoplasm"/>
    <property type="evidence" value="ECO:0007669"/>
    <property type="project" value="UniProtKB-SubCell"/>
</dbReference>
<dbReference type="RefSeq" id="WP_124926352.1">
    <property type="nucleotide sequence ID" value="NZ_BMOH01000002.1"/>
</dbReference>
<evidence type="ECO:0000313" key="19">
    <source>
        <dbReference type="Proteomes" id="UP000267535"/>
    </source>
</evidence>
<evidence type="ECO:0000256" key="5">
    <source>
        <dbReference type="ARBA" id="ARBA00004708"/>
    </source>
</evidence>
<feature type="binding site" evidence="17">
    <location>
        <position position="10"/>
    </location>
    <ligand>
        <name>Mg(2+)</name>
        <dbReference type="ChEBI" id="CHEBI:18420"/>
    </ligand>
</feature>
<dbReference type="NCBIfam" id="TIGR01662">
    <property type="entry name" value="HAD-SF-IIIA"/>
    <property type="match status" value="1"/>
</dbReference>
<evidence type="ECO:0000256" key="12">
    <source>
        <dbReference type="ARBA" id="ARBA00023277"/>
    </source>
</evidence>
<feature type="binding site" evidence="17">
    <location>
        <position position="8"/>
    </location>
    <ligand>
        <name>Mg(2+)</name>
        <dbReference type="ChEBI" id="CHEBI:18420"/>
    </ligand>
</feature>
<feature type="binding site" evidence="17">
    <location>
        <position position="92"/>
    </location>
    <ligand>
        <name>Zn(2+)</name>
        <dbReference type="ChEBI" id="CHEBI:29105"/>
    </ligand>
</feature>
<keyword evidence="11 17" id="KW-0460">Magnesium</keyword>
<evidence type="ECO:0000256" key="14">
    <source>
        <dbReference type="PIRNR" id="PIRNR004682"/>
    </source>
</evidence>
<organism evidence="18 19">
    <name type="scientific">Amphritea balenae</name>
    <dbReference type="NCBI Taxonomy" id="452629"/>
    <lineage>
        <taxon>Bacteria</taxon>
        <taxon>Pseudomonadati</taxon>
        <taxon>Pseudomonadota</taxon>
        <taxon>Gammaproteobacteria</taxon>
        <taxon>Oceanospirillales</taxon>
        <taxon>Oceanospirillaceae</taxon>
        <taxon>Amphritea</taxon>
    </lineage>
</organism>
<keyword evidence="9 14" id="KW-0378">Hydrolase</keyword>
<dbReference type="NCBIfam" id="TIGR01656">
    <property type="entry name" value="Histidinol-ppas"/>
    <property type="match status" value="1"/>
</dbReference>
<comment type="caution">
    <text evidence="18">The sequence shown here is derived from an EMBL/GenBank/DDBJ whole genome shotgun (WGS) entry which is preliminary data.</text>
</comment>
<dbReference type="CDD" id="cd07503">
    <property type="entry name" value="HAD_HisB-N"/>
    <property type="match status" value="1"/>
</dbReference>
<evidence type="ECO:0000256" key="6">
    <source>
        <dbReference type="ARBA" id="ARBA00011245"/>
    </source>
</evidence>
<dbReference type="InterPro" id="IPR006549">
    <property type="entry name" value="HAD-SF_hydro_IIIA"/>
</dbReference>
<comment type="cofactor">
    <cofactor evidence="3 17">
        <name>Zn(2+)</name>
        <dbReference type="ChEBI" id="CHEBI:29105"/>
    </cofactor>
</comment>